<evidence type="ECO:0000313" key="2">
    <source>
        <dbReference type="EMBL" id="OES24817.1"/>
    </source>
</evidence>
<evidence type="ECO:0000256" key="1">
    <source>
        <dbReference type="SAM" id="MobiDB-lite"/>
    </source>
</evidence>
<sequence length="58" mass="6281">MCLRAMILSDNQNRARVDTKAPVNHARSTGKEVSVNTDNPVATVAHSMAKPANTYNNV</sequence>
<accession>A0AB36FRN3</accession>
<protein>
    <submittedName>
        <fullName evidence="2">Uncharacterized protein</fullName>
    </submittedName>
</protein>
<keyword evidence="3" id="KW-1185">Reference proteome</keyword>
<gene>
    <name evidence="2" type="ORF">BFV95_4576</name>
</gene>
<dbReference type="EMBL" id="MIPY01000058">
    <property type="protein sequence ID" value="OES24817.1"/>
    <property type="molecule type" value="Genomic_DNA"/>
</dbReference>
<organism evidence="2 3">
    <name type="scientific">Alteromonas macleodii</name>
    <name type="common">Pseudoalteromonas macleodii</name>
    <dbReference type="NCBI Taxonomy" id="28108"/>
    <lineage>
        <taxon>Bacteria</taxon>
        <taxon>Pseudomonadati</taxon>
        <taxon>Pseudomonadota</taxon>
        <taxon>Gammaproteobacteria</taxon>
        <taxon>Alteromonadales</taxon>
        <taxon>Alteromonadaceae</taxon>
        <taxon>Alteromonas/Salinimonas group</taxon>
        <taxon>Alteromonas</taxon>
    </lineage>
</organism>
<reference evidence="2 3" key="1">
    <citation type="submission" date="2016-09" db="EMBL/GenBank/DDBJ databases">
        <title>Draft Genome Sequence of four Alteromonas macleodii strains isolated from copper coupons and grown long-term at elevated copper levels.</title>
        <authorList>
            <person name="Cusick K."/>
            <person name="Dale J."/>
            <person name="Little B."/>
            <person name="Biffinger J."/>
        </authorList>
    </citation>
    <scope>NUCLEOTIDE SEQUENCE [LARGE SCALE GENOMIC DNA]</scope>
    <source>
        <strain evidence="2 3">KCP01</strain>
    </source>
</reference>
<dbReference type="Proteomes" id="UP000095392">
    <property type="component" value="Unassembled WGS sequence"/>
</dbReference>
<evidence type="ECO:0000313" key="3">
    <source>
        <dbReference type="Proteomes" id="UP000095392"/>
    </source>
</evidence>
<name>A0AB36FRN3_ALTMA</name>
<feature type="region of interest" description="Disordered" evidence="1">
    <location>
        <begin position="17"/>
        <end position="36"/>
    </location>
</feature>
<comment type="caution">
    <text evidence="2">The sequence shown here is derived from an EMBL/GenBank/DDBJ whole genome shotgun (WGS) entry which is preliminary data.</text>
</comment>
<proteinExistence type="predicted"/>
<dbReference type="AlphaFoldDB" id="A0AB36FRN3"/>